<dbReference type="SUPFAM" id="SSF56954">
    <property type="entry name" value="Outer membrane efflux proteins (OEP)"/>
    <property type="match status" value="1"/>
</dbReference>
<protein>
    <submittedName>
        <fullName evidence="8">TolC family protein</fullName>
    </submittedName>
</protein>
<keyword evidence="7" id="KW-0998">Cell outer membrane</keyword>
<sequence>MLSRKIVPIVLLYFFVLDISAQNKYTLEQCIDYAYKQSFDIKQRLLKIRQSENTVRQSKQAVYPNASGSFSQGVSSGRSIDPFTNGFVSHTVSSNSIGLGTNLVVFNGFAIKNQIAQNEFNLKADEWDLQSGKNELRNRITLAYMQVLMNQELWKISQEQVVNLQSQLKRVQELVEEGNMPPTNLIDLDAQLATAEFDALNMKNTIELAKLSLAQLMAFPEYHSFEVEPIAFDEKVFVINDSYLQTILMAANNQPLIKNAELRFQSAKVGIRIAQAAKYPSVSLGAGMGTAYSSAAAREYNYFNQLNFNLNQYARLNINIPIYSNGQVKMRINNALIARQMAETQLSQSKLQLKQEIEQAYLAASISKEKLSSAKRQLNTQQVAFDSAKERFTEGLIHAIELNNFRLNLEKAKSSFVQAKYELFFRKIILDYYK</sequence>
<dbReference type="InterPro" id="IPR051906">
    <property type="entry name" value="TolC-like"/>
</dbReference>
<dbReference type="PANTHER" id="PTHR30026:SF20">
    <property type="entry name" value="OUTER MEMBRANE PROTEIN TOLC"/>
    <property type="match status" value="1"/>
</dbReference>
<evidence type="ECO:0000256" key="6">
    <source>
        <dbReference type="ARBA" id="ARBA00023136"/>
    </source>
</evidence>
<keyword evidence="3" id="KW-0813">Transport</keyword>
<accession>A0ABW5J3V1</accession>
<comment type="similarity">
    <text evidence="2">Belongs to the outer membrane factor (OMF) (TC 1.B.17) family.</text>
</comment>
<evidence type="ECO:0000256" key="5">
    <source>
        <dbReference type="ARBA" id="ARBA00022692"/>
    </source>
</evidence>
<evidence type="ECO:0000256" key="1">
    <source>
        <dbReference type="ARBA" id="ARBA00004442"/>
    </source>
</evidence>
<comment type="caution">
    <text evidence="8">The sequence shown here is derived from an EMBL/GenBank/DDBJ whole genome shotgun (WGS) entry which is preliminary data.</text>
</comment>
<keyword evidence="9" id="KW-1185">Reference proteome</keyword>
<dbReference type="PANTHER" id="PTHR30026">
    <property type="entry name" value="OUTER MEMBRANE PROTEIN TOLC"/>
    <property type="match status" value="1"/>
</dbReference>
<dbReference type="Proteomes" id="UP001597510">
    <property type="component" value="Unassembled WGS sequence"/>
</dbReference>
<evidence type="ECO:0000256" key="4">
    <source>
        <dbReference type="ARBA" id="ARBA00022452"/>
    </source>
</evidence>
<gene>
    <name evidence="8" type="ORF">ACFSR2_04890</name>
</gene>
<dbReference type="EMBL" id="JBHULC010000004">
    <property type="protein sequence ID" value="MFD2520209.1"/>
    <property type="molecule type" value="Genomic_DNA"/>
</dbReference>
<dbReference type="RefSeq" id="WP_340235622.1">
    <property type="nucleotide sequence ID" value="NZ_JBBEWC010000004.1"/>
</dbReference>
<evidence type="ECO:0000256" key="7">
    <source>
        <dbReference type="ARBA" id="ARBA00023237"/>
    </source>
</evidence>
<evidence type="ECO:0000256" key="3">
    <source>
        <dbReference type="ARBA" id="ARBA00022448"/>
    </source>
</evidence>
<keyword evidence="6" id="KW-0472">Membrane</keyword>
<comment type="subcellular location">
    <subcellularLocation>
        <location evidence="1">Cell outer membrane</location>
    </subcellularLocation>
</comment>
<dbReference type="Pfam" id="PF02321">
    <property type="entry name" value="OEP"/>
    <property type="match status" value="2"/>
</dbReference>
<keyword evidence="4" id="KW-1134">Transmembrane beta strand</keyword>
<evidence type="ECO:0000313" key="9">
    <source>
        <dbReference type="Proteomes" id="UP001597510"/>
    </source>
</evidence>
<reference evidence="9" key="1">
    <citation type="journal article" date="2019" name="Int. J. Syst. Evol. Microbiol.">
        <title>The Global Catalogue of Microorganisms (GCM) 10K type strain sequencing project: providing services to taxonomists for standard genome sequencing and annotation.</title>
        <authorList>
            <consortium name="The Broad Institute Genomics Platform"/>
            <consortium name="The Broad Institute Genome Sequencing Center for Infectious Disease"/>
            <person name="Wu L."/>
            <person name="Ma J."/>
        </authorList>
    </citation>
    <scope>NUCLEOTIDE SEQUENCE [LARGE SCALE GENOMIC DNA]</scope>
    <source>
        <strain evidence="9">KCTC 52344</strain>
    </source>
</reference>
<organism evidence="8 9">
    <name type="scientific">Emticicia soli</name>
    <dbReference type="NCBI Taxonomy" id="2027878"/>
    <lineage>
        <taxon>Bacteria</taxon>
        <taxon>Pseudomonadati</taxon>
        <taxon>Bacteroidota</taxon>
        <taxon>Cytophagia</taxon>
        <taxon>Cytophagales</taxon>
        <taxon>Leadbetterellaceae</taxon>
        <taxon>Emticicia</taxon>
    </lineage>
</organism>
<dbReference type="Gene3D" id="1.20.1600.10">
    <property type="entry name" value="Outer membrane efflux proteins (OEP)"/>
    <property type="match status" value="1"/>
</dbReference>
<evidence type="ECO:0000313" key="8">
    <source>
        <dbReference type="EMBL" id="MFD2520209.1"/>
    </source>
</evidence>
<dbReference type="InterPro" id="IPR003423">
    <property type="entry name" value="OMP_efflux"/>
</dbReference>
<keyword evidence="5" id="KW-0812">Transmembrane</keyword>
<evidence type="ECO:0000256" key="2">
    <source>
        <dbReference type="ARBA" id="ARBA00007613"/>
    </source>
</evidence>
<proteinExistence type="inferred from homology"/>
<name>A0ABW5J3V1_9BACT</name>